<keyword evidence="1" id="KW-0547">Nucleotide-binding</keyword>
<dbReference type="Proteomes" id="UP001317705">
    <property type="component" value="Chromosome"/>
</dbReference>
<name>A0ABN6VTS7_9BACT</name>
<dbReference type="RefSeq" id="WP_281999870.1">
    <property type="nucleotide sequence ID" value="NZ_AP027151.1"/>
</dbReference>
<protein>
    <submittedName>
        <fullName evidence="3">HD family phosphohydrolase</fullName>
    </submittedName>
</protein>
<dbReference type="PANTHER" id="PTHR47545">
    <property type="entry name" value="MULTIFUNCTIONAL CCA PROTEIN"/>
    <property type="match status" value="1"/>
</dbReference>
<evidence type="ECO:0000259" key="2">
    <source>
        <dbReference type="Pfam" id="PF01966"/>
    </source>
</evidence>
<evidence type="ECO:0000313" key="3">
    <source>
        <dbReference type="EMBL" id="BDV43749.1"/>
    </source>
</evidence>
<dbReference type="EMBL" id="AP027151">
    <property type="protein sequence ID" value="BDV43749.1"/>
    <property type="molecule type" value="Genomic_DNA"/>
</dbReference>
<dbReference type="PANTHER" id="PTHR47545:SF1">
    <property type="entry name" value="MULTIFUNCTIONAL CCA PROTEIN"/>
    <property type="match status" value="1"/>
</dbReference>
<dbReference type="CDD" id="cd00077">
    <property type="entry name" value="HDc"/>
    <property type="match status" value="1"/>
</dbReference>
<evidence type="ECO:0000313" key="4">
    <source>
        <dbReference type="Proteomes" id="UP001317705"/>
    </source>
</evidence>
<dbReference type="InterPro" id="IPR003607">
    <property type="entry name" value="HD/PDEase_dom"/>
</dbReference>
<organism evidence="3 4">
    <name type="scientific">Geotalea uraniireducens</name>
    <dbReference type="NCBI Taxonomy" id="351604"/>
    <lineage>
        <taxon>Bacteria</taxon>
        <taxon>Pseudomonadati</taxon>
        <taxon>Thermodesulfobacteriota</taxon>
        <taxon>Desulfuromonadia</taxon>
        <taxon>Geobacterales</taxon>
        <taxon>Geobacteraceae</taxon>
        <taxon>Geotalea</taxon>
    </lineage>
</organism>
<sequence>MLPPAGEPAAPAACRSAGDCRRLVECWLADGSFADRLPAVMRLQDVPQPEEYHAEGDAYVHTMLAMAAVPAEADPRVFWGVLLHDIGKAATTAFIRGRWRSWGHAEAGSELVPAVLERLGLAELADDVAWLVRHHTFHFSWNLEAEFRFSRNQRRFLAHPLFPLLLQVCLADAAGSHGGSDKGRKIIRIAELLAGENGLPVPQ</sequence>
<dbReference type="InterPro" id="IPR050124">
    <property type="entry name" value="tRNA_CCA-adding_enzyme"/>
</dbReference>
<dbReference type="InterPro" id="IPR006674">
    <property type="entry name" value="HD_domain"/>
</dbReference>
<gene>
    <name evidence="3" type="ORF">GURASL_26720</name>
</gene>
<keyword evidence="4" id="KW-1185">Reference proteome</keyword>
<proteinExistence type="predicted"/>
<accession>A0ABN6VTS7</accession>
<dbReference type="SUPFAM" id="SSF109604">
    <property type="entry name" value="HD-domain/PDEase-like"/>
    <property type="match status" value="1"/>
</dbReference>
<reference evidence="3 4" key="1">
    <citation type="submission" date="2022-12" db="EMBL/GenBank/DDBJ databases">
        <title>Polyphasic characterization of Geotalea uranireducens NIT-SL11 newly isolated from a complex of sewage sludge and microbially reduced graphene oxide.</title>
        <authorList>
            <person name="Xie L."/>
            <person name="Yoshida N."/>
            <person name="Meng L."/>
        </authorList>
    </citation>
    <scope>NUCLEOTIDE SEQUENCE [LARGE SCALE GENOMIC DNA]</scope>
    <source>
        <strain evidence="3 4">NIT-SL11</strain>
    </source>
</reference>
<dbReference type="Gene3D" id="1.10.3090.10">
    <property type="entry name" value="cca-adding enzyme, domain 2"/>
    <property type="match status" value="1"/>
</dbReference>
<feature type="domain" description="HD" evidence="2">
    <location>
        <begin position="73"/>
        <end position="173"/>
    </location>
</feature>
<dbReference type="Pfam" id="PF01966">
    <property type="entry name" value="HD"/>
    <property type="match status" value="1"/>
</dbReference>
<evidence type="ECO:0000256" key="1">
    <source>
        <dbReference type="ARBA" id="ARBA00022741"/>
    </source>
</evidence>